<keyword evidence="3" id="KW-1185">Reference proteome</keyword>
<proteinExistence type="predicted"/>
<name>A0ABD2Y2L2_9GENT</name>
<dbReference type="EMBL" id="JBJUIK010000015">
    <property type="protein sequence ID" value="KAL3500981.1"/>
    <property type="molecule type" value="Genomic_DNA"/>
</dbReference>
<organism evidence="2 3">
    <name type="scientific">Cinchona calisaya</name>
    <dbReference type="NCBI Taxonomy" id="153742"/>
    <lineage>
        <taxon>Eukaryota</taxon>
        <taxon>Viridiplantae</taxon>
        <taxon>Streptophyta</taxon>
        <taxon>Embryophyta</taxon>
        <taxon>Tracheophyta</taxon>
        <taxon>Spermatophyta</taxon>
        <taxon>Magnoliopsida</taxon>
        <taxon>eudicotyledons</taxon>
        <taxon>Gunneridae</taxon>
        <taxon>Pentapetalae</taxon>
        <taxon>asterids</taxon>
        <taxon>lamiids</taxon>
        <taxon>Gentianales</taxon>
        <taxon>Rubiaceae</taxon>
        <taxon>Cinchonoideae</taxon>
        <taxon>Cinchoneae</taxon>
        <taxon>Cinchona</taxon>
    </lineage>
</organism>
<accession>A0ABD2Y2L2</accession>
<reference evidence="2 3" key="1">
    <citation type="submission" date="2024-11" db="EMBL/GenBank/DDBJ databases">
        <title>A near-complete genome assembly of Cinchona calisaya.</title>
        <authorList>
            <person name="Lian D.C."/>
            <person name="Zhao X.W."/>
            <person name="Wei L."/>
        </authorList>
    </citation>
    <scope>NUCLEOTIDE SEQUENCE [LARGE SCALE GENOMIC DNA]</scope>
    <source>
        <tissue evidence="2">Nenye</tissue>
    </source>
</reference>
<dbReference type="AlphaFoldDB" id="A0ABD2Y2L2"/>
<feature type="region of interest" description="Disordered" evidence="1">
    <location>
        <begin position="49"/>
        <end position="68"/>
    </location>
</feature>
<evidence type="ECO:0000313" key="2">
    <source>
        <dbReference type="EMBL" id="KAL3500981.1"/>
    </source>
</evidence>
<sequence>MDKKLLVPNFVNKKFISIRPNNNQSIKINLKYSRLDIRKWSPIFPISTREQTDREKHKEAGQRSTTTFHLPKITNKIKTNHPSSLLELKALRPQTQTQLLPPQFQTSN</sequence>
<comment type="caution">
    <text evidence="2">The sequence shown here is derived from an EMBL/GenBank/DDBJ whole genome shotgun (WGS) entry which is preliminary data.</text>
</comment>
<gene>
    <name evidence="2" type="ORF">ACH5RR_035430</name>
</gene>
<evidence type="ECO:0000256" key="1">
    <source>
        <dbReference type="SAM" id="MobiDB-lite"/>
    </source>
</evidence>
<evidence type="ECO:0000313" key="3">
    <source>
        <dbReference type="Proteomes" id="UP001630127"/>
    </source>
</evidence>
<feature type="compositionally biased region" description="Basic and acidic residues" evidence="1">
    <location>
        <begin position="50"/>
        <end position="61"/>
    </location>
</feature>
<dbReference type="Proteomes" id="UP001630127">
    <property type="component" value="Unassembled WGS sequence"/>
</dbReference>
<protein>
    <submittedName>
        <fullName evidence="2">Uncharacterized protein</fullName>
    </submittedName>
</protein>